<dbReference type="AlphaFoldDB" id="A0A845T3H7"/>
<organism evidence="1 2">
    <name type="scientific">Anaerotruncus colihominis</name>
    <dbReference type="NCBI Taxonomy" id="169435"/>
    <lineage>
        <taxon>Bacteria</taxon>
        <taxon>Bacillati</taxon>
        <taxon>Bacillota</taxon>
        <taxon>Clostridia</taxon>
        <taxon>Eubacteriales</taxon>
        <taxon>Oscillospiraceae</taxon>
        <taxon>Anaerotruncus</taxon>
    </lineage>
</organism>
<protein>
    <submittedName>
        <fullName evidence="1">Uncharacterized protein</fullName>
    </submittedName>
</protein>
<sequence>MKIRNLHGYETCVHSRKRKQAPWRVDSGCDNRACLFTGRHYELPNSTVCMTCPLYRRDEEAQKE</sequence>
<accession>A0A845T3H7</accession>
<dbReference type="EMBL" id="VIQT01000009">
    <property type="protein sequence ID" value="NDO38991.1"/>
    <property type="molecule type" value="Genomic_DNA"/>
</dbReference>
<comment type="caution">
    <text evidence="1">The sequence shown here is derived from an EMBL/GenBank/DDBJ whole genome shotgun (WGS) entry which is preliminary data.</text>
</comment>
<evidence type="ECO:0000313" key="1">
    <source>
        <dbReference type="EMBL" id="NDO38991.1"/>
    </source>
</evidence>
<name>A0A845T3H7_9FIRM</name>
<dbReference type="Proteomes" id="UP000462501">
    <property type="component" value="Unassembled WGS sequence"/>
</dbReference>
<evidence type="ECO:0000313" key="2">
    <source>
        <dbReference type="Proteomes" id="UP000462501"/>
    </source>
</evidence>
<gene>
    <name evidence="1" type="ORF">FMM72_06930</name>
</gene>
<reference evidence="1 2" key="1">
    <citation type="submission" date="2019-06" db="EMBL/GenBank/DDBJ databases">
        <title>Draft genome sequences of 15 bacterial species constituting the stable defined intestinal microbiota of the GM15 gnotobiotic mouse model.</title>
        <authorList>
            <person name="Elie C."/>
            <person name="Mathieu A."/>
            <person name="Saliou A."/>
            <person name="Darnaud M."/>
            <person name="Leulier F."/>
            <person name="Tamellini A."/>
        </authorList>
    </citation>
    <scope>NUCLEOTIDE SEQUENCE [LARGE SCALE GENOMIC DNA]</scope>
    <source>
        <strain evidence="1 2">JM4-15</strain>
    </source>
</reference>
<proteinExistence type="predicted"/>
<dbReference type="RefSeq" id="WP_162220970.1">
    <property type="nucleotide sequence ID" value="NZ_JANJZM010000012.1"/>
</dbReference>